<evidence type="ECO:0000259" key="1">
    <source>
        <dbReference type="Pfam" id="PF20241"/>
    </source>
</evidence>
<reference evidence="2" key="1">
    <citation type="submission" date="2018-08" db="EMBL/GenBank/DDBJ databases">
        <authorList>
            <person name="Rossello M."/>
        </authorList>
    </citation>
    <scope>NUCLEOTIDE SEQUENCE [LARGE SCALE GENOMIC DNA]</scope>
    <source>
        <strain evidence="2">cv. Chinese Spring</strain>
    </source>
</reference>
<dbReference type="PANTHER" id="PTHR33065:SF190">
    <property type="entry name" value="DUF6598 DOMAIN-CONTAINING PROTEIN"/>
    <property type="match status" value="1"/>
</dbReference>
<accession>A0A3B5ZRQ0</accession>
<dbReference type="Gramene" id="TraesCS1D02G097500.1">
    <property type="protein sequence ID" value="TraesCS1D02G097500.1"/>
    <property type="gene ID" value="TraesCS1D02G097500"/>
</dbReference>
<dbReference type="InterPro" id="IPR046533">
    <property type="entry name" value="DUF6598"/>
</dbReference>
<keyword evidence="3" id="KW-1185">Reference proteome</keyword>
<name>A0A3B5ZRQ0_WHEAT</name>
<evidence type="ECO:0000313" key="2">
    <source>
        <dbReference type="EnsemblPlants" id="TraesCS1D02G097500.1"/>
    </source>
</evidence>
<evidence type="ECO:0000313" key="3">
    <source>
        <dbReference type="Proteomes" id="UP000019116"/>
    </source>
</evidence>
<protein>
    <recommendedName>
        <fullName evidence="1">DUF6598 domain-containing protein</fullName>
    </recommendedName>
</protein>
<dbReference type="Gramene" id="TraesWEE_scaffold_053066_01G000100.1">
    <property type="protein sequence ID" value="TraesWEE_scaffold_053066_01G000100.1"/>
    <property type="gene ID" value="TraesWEE_scaffold_053066_01G000100"/>
</dbReference>
<dbReference type="PANTHER" id="PTHR33065">
    <property type="entry name" value="OS07G0486400 PROTEIN"/>
    <property type="match status" value="1"/>
</dbReference>
<dbReference type="OMA" id="CAWEDCD"/>
<sequence length="287" mass="32017">MADGGSSPVAAAARKWEWDQEEYRCEPAEYSVDPRYSEYDPKQGCFICVRYFFDGKLDLDEESPAGPMRHTGKIFREGFPLANSVNVVSIKIVSSDYGYPLNVYAPAGPMQHTGKTFKEAFRLKNSVNVVSINIVSSDYGYPLNVYGEGCAWEDCDDDRLSKGLMEVDAISRLEYSPRYVVDTETLVSMHSILDLNYTFVRRSVEATVEIRILEGPDEFHGKIVASTTSIPCDIVLHDSKVSGALTAGDDELSVVTIEFTPRRNGYDDGSITCGDYKMLLKVTWAIM</sequence>
<dbReference type="Proteomes" id="UP000019116">
    <property type="component" value="Chromosome 1D"/>
</dbReference>
<dbReference type="Gramene" id="TraesCS1D03G0229800.1">
    <property type="protein sequence ID" value="TraesCS1D03G0229800.1.CDS"/>
    <property type="gene ID" value="TraesCS1D03G0229800"/>
</dbReference>
<proteinExistence type="predicted"/>
<dbReference type="PaxDb" id="4565-Traes_1AS_5E3F7DAEB.1"/>
<dbReference type="Gramene" id="TraesCLE_scaffold_055374_01G000100.1">
    <property type="protein sequence ID" value="TraesCLE_scaffold_055374_01G000100.1"/>
    <property type="gene ID" value="TraesCLE_scaffold_055374_01G000100"/>
</dbReference>
<dbReference type="Gramene" id="TraesROB_scaffold_157506_01G000100.1">
    <property type="protein sequence ID" value="TraesROB_scaffold_157506_01G000100.1"/>
    <property type="gene ID" value="TraesROB_scaffold_157506_01G000100"/>
</dbReference>
<organism evidence="2">
    <name type="scientific">Triticum aestivum</name>
    <name type="common">Wheat</name>
    <dbReference type="NCBI Taxonomy" id="4565"/>
    <lineage>
        <taxon>Eukaryota</taxon>
        <taxon>Viridiplantae</taxon>
        <taxon>Streptophyta</taxon>
        <taxon>Embryophyta</taxon>
        <taxon>Tracheophyta</taxon>
        <taxon>Spermatophyta</taxon>
        <taxon>Magnoliopsida</taxon>
        <taxon>Liliopsida</taxon>
        <taxon>Poales</taxon>
        <taxon>Poaceae</taxon>
        <taxon>BOP clade</taxon>
        <taxon>Pooideae</taxon>
        <taxon>Triticodae</taxon>
        <taxon>Triticeae</taxon>
        <taxon>Triticinae</taxon>
        <taxon>Triticum</taxon>
    </lineage>
</organism>
<dbReference type="Gramene" id="TraesCAD_scaffold_046206_01G000300.1">
    <property type="protein sequence ID" value="TraesCAD_scaffold_046206_01G000300.1"/>
    <property type="gene ID" value="TraesCAD_scaffold_046206_01G000300"/>
</dbReference>
<feature type="domain" description="DUF6598" evidence="1">
    <location>
        <begin position="155"/>
        <end position="251"/>
    </location>
</feature>
<dbReference type="Pfam" id="PF20241">
    <property type="entry name" value="DUF6598"/>
    <property type="match status" value="1"/>
</dbReference>
<dbReference type="EnsemblPlants" id="TraesCS1D02G097500.1">
    <property type="protein sequence ID" value="TraesCS1D02G097500.1"/>
    <property type="gene ID" value="TraesCS1D02G097500"/>
</dbReference>
<dbReference type="AlphaFoldDB" id="A0A3B5ZRQ0"/>
<reference evidence="2" key="2">
    <citation type="submission" date="2018-10" db="UniProtKB">
        <authorList>
            <consortium name="EnsemblPlants"/>
        </authorList>
    </citation>
    <scope>IDENTIFICATION</scope>
</reference>
<dbReference type="STRING" id="4565.A0A3B5ZRQ0"/>